<feature type="domain" description="ABC3 transporter permease C-terminal" evidence="8">
    <location>
        <begin position="282"/>
        <end position="395"/>
    </location>
</feature>
<dbReference type="KEGG" id="cmah:C1I91_22595"/>
<dbReference type="OrthoDB" id="9770036at2"/>
<dbReference type="InterPro" id="IPR025857">
    <property type="entry name" value="MacB_PCD"/>
</dbReference>
<feature type="transmembrane region" description="Helical" evidence="7">
    <location>
        <begin position="324"/>
        <end position="353"/>
    </location>
</feature>
<accession>A0A410DYQ8</accession>
<evidence type="ECO:0000256" key="2">
    <source>
        <dbReference type="ARBA" id="ARBA00022475"/>
    </source>
</evidence>
<feature type="transmembrane region" description="Helical" evidence="7">
    <location>
        <begin position="365"/>
        <end position="385"/>
    </location>
</feature>
<evidence type="ECO:0000256" key="1">
    <source>
        <dbReference type="ARBA" id="ARBA00004651"/>
    </source>
</evidence>
<protein>
    <submittedName>
        <fullName evidence="10">Macrolide ABC transporter permease</fullName>
    </submittedName>
</protein>
<organism evidence="10 11">
    <name type="scientific">Clostridium manihotivorum</name>
    <dbReference type="NCBI Taxonomy" id="2320868"/>
    <lineage>
        <taxon>Bacteria</taxon>
        <taxon>Bacillati</taxon>
        <taxon>Bacillota</taxon>
        <taxon>Clostridia</taxon>
        <taxon>Eubacteriales</taxon>
        <taxon>Clostridiaceae</taxon>
        <taxon>Clostridium</taxon>
    </lineage>
</organism>
<dbReference type="Pfam" id="PF02687">
    <property type="entry name" value="FtsX"/>
    <property type="match status" value="1"/>
</dbReference>
<dbReference type="InterPro" id="IPR003838">
    <property type="entry name" value="ABC3_permease_C"/>
</dbReference>
<feature type="domain" description="MacB-like periplasmic core" evidence="9">
    <location>
        <begin position="21"/>
        <end position="241"/>
    </location>
</feature>
<evidence type="ECO:0000256" key="7">
    <source>
        <dbReference type="SAM" id="Phobius"/>
    </source>
</evidence>
<gene>
    <name evidence="10" type="ORF">C1I91_22595</name>
</gene>
<evidence type="ECO:0000256" key="3">
    <source>
        <dbReference type="ARBA" id="ARBA00022692"/>
    </source>
</evidence>
<dbReference type="RefSeq" id="WP_128214919.1">
    <property type="nucleotide sequence ID" value="NZ_CP025746.1"/>
</dbReference>
<feature type="transmembrane region" description="Helical" evidence="7">
    <location>
        <begin position="21"/>
        <end position="42"/>
    </location>
</feature>
<evidence type="ECO:0000313" key="10">
    <source>
        <dbReference type="EMBL" id="QAA34198.1"/>
    </source>
</evidence>
<reference evidence="10 11" key="1">
    <citation type="submission" date="2018-01" db="EMBL/GenBank/DDBJ databases">
        <title>Genome Sequencing and Assembly of Anaerobacter polyendosporus strain CT4.</title>
        <authorList>
            <person name="Tachaapaikoon C."/>
            <person name="Sutheeworapong S."/>
            <person name="Jenjaroenpun P."/>
            <person name="Wongsurawat T."/>
            <person name="Nookeaw I."/>
            <person name="Cheawchanlertfa P."/>
            <person name="Kosugi A."/>
            <person name="Cheevadhanarak S."/>
            <person name="Ratanakhanokchai K."/>
        </authorList>
    </citation>
    <scope>NUCLEOTIDE SEQUENCE [LARGE SCALE GENOMIC DNA]</scope>
    <source>
        <strain evidence="10 11">CT4</strain>
    </source>
</reference>
<evidence type="ECO:0000259" key="8">
    <source>
        <dbReference type="Pfam" id="PF02687"/>
    </source>
</evidence>
<dbReference type="Pfam" id="PF12704">
    <property type="entry name" value="MacB_PCD"/>
    <property type="match status" value="1"/>
</dbReference>
<keyword evidence="11" id="KW-1185">Reference proteome</keyword>
<evidence type="ECO:0000313" key="11">
    <source>
        <dbReference type="Proteomes" id="UP000286268"/>
    </source>
</evidence>
<evidence type="ECO:0000256" key="4">
    <source>
        <dbReference type="ARBA" id="ARBA00022989"/>
    </source>
</evidence>
<comment type="subcellular location">
    <subcellularLocation>
        <location evidence="1">Cell membrane</location>
        <topology evidence="1">Multi-pass membrane protein</topology>
    </subcellularLocation>
</comment>
<dbReference type="Proteomes" id="UP000286268">
    <property type="component" value="Chromosome"/>
</dbReference>
<keyword evidence="4 7" id="KW-1133">Transmembrane helix</keyword>
<sequence>MHFIENFKMSLDSIKSNKLRSFLTMLGIIIGISSVIAILSLGSGGKASITGELEKIGSSTVEIKVSGQEIAQSDYFNLNDIKAIREKSDNVKYISPLIQKSGTARVNNKSKRAVVYGGNTDFSYIQNYEFLYGRFYNEKELEDGKNVAVIDEISAEYFWGYKDVVGESFLIGRSGSPKKVTIIGVTKSSELMAGFAQDQIPVFLSVPITTSQWIYDIGGDFDGIYILAESKDEVDSATSEAINILESRHNNKGKNVYTGEKLMKQVEQINRVIDIFTSFIGAVAAISLLVGGIGVMNIMLVSVTERTREIGIRKAIGATTNTILIQFLTESVIISLIGGVIGMIIGIAGAYAIGSLANVTPILSLKHILLVILFSTSVGVFFGIYPARKAAKLDPIDALRYE</sequence>
<proteinExistence type="inferred from homology"/>
<keyword evidence="5 7" id="KW-0472">Membrane</keyword>
<dbReference type="EMBL" id="CP025746">
    <property type="protein sequence ID" value="QAA34198.1"/>
    <property type="molecule type" value="Genomic_DNA"/>
</dbReference>
<evidence type="ECO:0000256" key="6">
    <source>
        <dbReference type="ARBA" id="ARBA00038076"/>
    </source>
</evidence>
<dbReference type="GO" id="GO:0022857">
    <property type="term" value="F:transmembrane transporter activity"/>
    <property type="evidence" value="ECO:0007669"/>
    <property type="project" value="TreeGrafter"/>
</dbReference>
<keyword evidence="3 7" id="KW-0812">Transmembrane</keyword>
<feature type="transmembrane region" description="Helical" evidence="7">
    <location>
        <begin position="279"/>
        <end position="303"/>
    </location>
</feature>
<keyword evidence="2" id="KW-1003">Cell membrane</keyword>
<evidence type="ECO:0000259" key="9">
    <source>
        <dbReference type="Pfam" id="PF12704"/>
    </source>
</evidence>
<dbReference type="PANTHER" id="PTHR30572">
    <property type="entry name" value="MEMBRANE COMPONENT OF TRANSPORTER-RELATED"/>
    <property type="match status" value="1"/>
</dbReference>
<dbReference type="PANTHER" id="PTHR30572:SF4">
    <property type="entry name" value="ABC TRANSPORTER PERMEASE YTRF"/>
    <property type="match status" value="1"/>
</dbReference>
<dbReference type="GO" id="GO:0005886">
    <property type="term" value="C:plasma membrane"/>
    <property type="evidence" value="ECO:0007669"/>
    <property type="project" value="UniProtKB-SubCell"/>
</dbReference>
<name>A0A410DYQ8_9CLOT</name>
<dbReference type="InterPro" id="IPR050250">
    <property type="entry name" value="Macrolide_Exporter_MacB"/>
</dbReference>
<dbReference type="AlphaFoldDB" id="A0A410DYQ8"/>
<comment type="similarity">
    <text evidence="6">Belongs to the ABC-4 integral membrane protein family.</text>
</comment>
<evidence type="ECO:0000256" key="5">
    <source>
        <dbReference type="ARBA" id="ARBA00023136"/>
    </source>
</evidence>